<dbReference type="SMART" id="SM00329">
    <property type="entry name" value="BPI2"/>
    <property type="match status" value="1"/>
</dbReference>
<dbReference type="Gene3D" id="3.15.20.10">
    <property type="entry name" value="Bactericidal permeability-increasing protein, domain 2"/>
    <property type="match status" value="1"/>
</dbReference>
<feature type="domain" description="Lipid-binding serum glycoprotein C-terminal" evidence="1">
    <location>
        <begin position="288"/>
        <end position="491"/>
    </location>
</feature>
<keyword evidence="2" id="KW-1185">Reference proteome</keyword>
<organism evidence="2 3">
    <name type="scientific">Acrobeloides nanus</name>
    <dbReference type="NCBI Taxonomy" id="290746"/>
    <lineage>
        <taxon>Eukaryota</taxon>
        <taxon>Metazoa</taxon>
        <taxon>Ecdysozoa</taxon>
        <taxon>Nematoda</taxon>
        <taxon>Chromadorea</taxon>
        <taxon>Rhabditida</taxon>
        <taxon>Tylenchina</taxon>
        <taxon>Cephalobomorpha</taxon>
        <taxon>Cephaloboidea</taxon>
        <taxon>Cephalobidae</taxon>
        <taxon>Acrobeloides</taxon>
    </lineage>
</organism>
<evidence type="ECO:0000259" key="1">
    <source>
        <dbReference type="SMART" id="SM00329"/>
    </source>
</evidence>
<dbReference type="InterPro" id="IPR032942">
    <property type="entry name" value="BPI/LBP/Plunc"/>
</dbReference>
<accession>A0A914EP49</accession>
<dbReference type="InterPro" id="IPR001124">
    <property type="entry name" value="Lipid-bd_serum_glycop_C"/>
</dbReference>
<protein>
    <submittedName>
        <fullName evidence="3">Lipid-binding serum glycoprotein C-terminal domain-containing protein</fullName>
    </submittedName>
</protein>
<name>A0A914EP49_9BILA</name>
<dbReference type="PANTHER" id="PTHR10504">
    <property type="entry name" value="BACTERICIDAL PERMEABILITY-INCREASING BPI PROTEIN-RELATED"/>
    <property type="match status" value="1"/>
</dbReference>
<evidence type="ECO:0000313" key="3">
    <source>
        <dbReference type="WBParaSite" id="ACRNAN_scaffold965.g23926.t1"/>
    </source>
</evidence>
<sequence length="512" mass="58046">MSILKPVMPNILQLNIMFFELDILGSVSGSLQLFLNVPVSGGFIVNAKQLSIIVSTDLQKDQNRVPYIRILSCEMLDALVDAKLVDMGLLTEAINIKYKNEMITKAKMALHSTICDNINRMIQTQVNVKLLKFPRAISVYEILNIFNSKNNENTIIRHTRDASMGVPTVTEITDQYYPVERKNKTDFRKMIQDRYDVLLRDESPNNNRDFLSKEIFLKKEDDSNLFSLLQMHGLHQLYIHLDIIDSTAGNDFFSIGIDGTVFIKNHSAVTYGDVKKDDRKLNFPSFIEKRALNILLSEFTPNSLLQQAHRAKILKIHVTQNTPIFGSLLRTTCSLDEVCLTDSVPEAGERYPNSQFEVLIDTTRPPKLTINESVIKIHMIGVATFILASTRQTVGKIPFIGYINIWIKSTLNNTNVSITLSELEILEDLDFFELSAGHLNGFRDAIKGAFNNMAIAMIDNVDVTMLKEKFKKYGLSQITVKLLNFAILFQADIDPYKLIIDDDIDKIILPST</sequence>
<dbReference type="WBParaSite" id="ACRNAN_scaffold965.g23926.t1">
    <property type="protein sequence ID" value="ACRNAN_scaffold965.g23926.t1"/>
    <property type="gene ID" value="ACRNAN_scaffold965.g23926"/>
</dbReference>
<dbReference type="Proteomes" id="UP000887540">
    <property type="component" value="Unplaced"/>
</dbReference>
<dbReference type="GO" id="GO:0005615">
    <property type="term" value="C:extracellular space"/>
    <property type="evidence" value="ECO:0007669"/>
    <property type="project" value="TreeGrafter"/>
</dbReference>
<proteinExistence type="predicted"/>
<reference evidence="3" key="1">
    <citation type="submission" date="2022-11" db="UniProtKB">
        <authorList>
            <consortium name="WormBaseParasite"/>
        </authorList>
    </citation>
    <scope>IDENTIFICATION</scope>
</reference>
<evidence type="ECO:0000313" key="2">
    <source>
        <dbReference type="Proteomes" id="UP000887540"/>
    </source>
</evidence>
<dbReference type="AlphaFoldDB" id="A0A914EP49"/>
<dbReference type="PANTHER" id="PTHR10504:SF134">
    <property type="entry name" value="BPI2 DOMAIN-CONTAINING PROTEIN"/>
    <property type="match status" value="1"/>
</dbReference>
<dbReference type="Gene3D" id="3.15.10.10">
    <property type="entry name" value="Bactericidal permeability-increasing protein, domain 1"/>
    <property type="match status" value="1"/>
</dbReference>
<dbReference type="GO" id="GO:0008289">
    <property type="term" value="F:lipid binding"/>
    <property type="evidence" value="ECO:0007669"/>
    <property type="project" value="InterPro"/>
</dbReference>
<dbReference type="SUPFAM" id="SSF55394">
    <property type="entry name" value="Bactericidal permeability-increasing protein, BPI"/>
    <property type="match status" value="1"/>
</dbReference>
<dbReference type="InterPro" id="IPR017943">
    <property type="entry name" value="Bactericidal_perm-incr_a/b_dom"/>
</dbReference>
<dbReference type="Pfam" id="PF02886">
    <property type="entry name" value="LBP_BPI_CETP_C"/>
    <property type="match status" value="1"/>
</dbReference>